<dbReference type="Pfam" id="PF03219">
    <property type="entry name" value="TLC"/>
    <property type="match status" value="1"/>
</dbReference>
<evidence type="ECO:0000313" key="9">
    <source>
        <dbReference type="EMBL" id="RXI08420.1"/>
    </source>
</evidence>
<evidence type="ECO:0000256" key="7">
    <source>
        <dbReference type="ARBA" id="ARBA00023136"/>
    </source>
</evidence>
<evidence type="ECO:0000256" key="5">
    <source>
        <dbReference type="ARBA" id="ARBA00022840"/>
    </source>
</evidence>
<dbReference type="SUPFAM" id="SSF55961">
    <property type="entry name" value="Bet v1-like"/>
    <property type="match status" value="1"/>
</dbReference>
<accession>A0A498KJP2</accession>
<keyword evidence="10" id="KW-1185">Reference proteome</keyword>
<dbReference type="InterPro" id="IPR023393">
    <property type="entry name" value="START-like_dom_sf"/>
</dbReference>
<comment type="caution">
    <text evidence="8">Lacks conserved residue(s) required for the propagation of feature annotation.</text>
</comment>
<feature type="transmembrane region" description="Helical" evidence="8">
    <location>
        <begin position="45"/>
        <end position="67"/>
    </location>
</feature>
<keyword evidence="8" id="KW-0934">Plastid</keyword>
<dbReference type="Proteomes" id="UP000290289">
    <property type="component" value="Chromosome 1"/>
</dbReference>
<comment type="caution">
    <text evidence="9">The sequence shown here is derived from an EMBL/GenBank/DDBJ whole genome shotgun (WGS) entry which is preliminary data.</text>
</comment>
<evidence type="ECO:0000256" key="6">
    <source>
        <dbReference type="ARBA" id="ARBA00022989"/>
    </source>
</evidence>
<dbReference type="InterPro" id="IPR004667">
    <property type="entry name" value="ADP_ATP_car_bac_type"/>
</dbReference>
<comment type="similarity">
    <text evidence="8">Belongs to the ADP/ATP translocase tlc family.</text>
</comment>
<keyword evidence="5 8" id="KW-0067">ATP-binding</keyword>
<dbReference type="PANTHER" id="PTHR31187:SF13">
    <property type="entry name" value="ADP,ATP CARRIER PROTEIN 1, CHLOROPLASTIC"/>
    <property type="match status" value="1"/>
</dbReference>
<protein>
    <recommendedName>
        <fullName evidence="8">ADP,ATP carrier protein</fullName>
    </recommendedName>
</protein>
<reference evidence="9 10" key="1">
    <citation type="submission" date="2018-10" db="EMBL/GenBank/DDBJ databases">
        <title>A high-quality apple genome assembly.</title>
        <authorList>
            <person name="Hu J."/>
        </authorList>
    </citation>
    <scope>NUCLEOTIDE SEQUENCE [LARGE SCALE GENOMIC DNA]</scope>
    <source>
        <strain evidence="10">cv. HFTH1</strain>
        <tissue evidence="9">Young leaf</tissue>
    </source>
</reference>
<keyword evidence="2 8" id="KW-0813">Transport</keyword>
<keyword evidence="8" id="KW-0150">Chloroplast</keyword>
<organism evidence="9 10">
    <name type="scientific">Malus domestica</name>
    <name type="common">Apple</name>
    <name type="synonym">Pyrus malus</name>
    <dbReference type="NCBI Taxonomy" id="3750"/>
    <lineage>
        <taxon>Eukaryota</taxon>
        <taxon>Viridiplantae</taxon>
        <taxon>Streptophyta</taxon>
        <taxon>Embryophyta</taxon>
        <taxon>Tracheophyta</taxon>
        <taxon>Spermatophyta</taxon>
        <taxon>Magnoliopsida</taxon>
        <taxon>eudicotyledons</taxon>
        <taxon>Gunneridae</taxon>
        <taxon>Pentapetalae</taxon>
        <taxon>rosids</taxon>
        <taxon>fabids</taxon>
        <taxon>Rosales</taxon>
        <taxon>Rosaceae</taxon>
        <taxon>Amygdaloideae</taxon>
        <taxon>Maleae</taxon>
        <taxon>Malus</taxon>
    </lineage>
</organism>
<dbReference type="STRING" id="3750.A0A498KJP2"/>
<keyword evidence="7 8" id="KW-0472">Membrane</keyword>
<evidence type="ECO:0000256" key="8">
    <source>
        <dbReference type="RuleBase" id="RU363121"/>
    </source>
</evidence>
<feature type="transmembrane region" description="Helical" evidence="8">
    <location>
        <begin position="12"/>
        <end position="39"/>
    </location>
</feature>
<evidence type="ECO:0000256" key="3">
    <source>
        <dbReference type="ARBA" id="ARBA00022692"/>
    </source>
</evidence>
<evidence type="ECO:0000256" key="1">
    <source>
        <dbReference type="ARBA" id="ARBA00004141"/>
    </source>
</evidence>
<sequence>MMLLSQVIFEKYGWGVAAKITPTMLLLTGVGFFSLILFGGPLSPAVASIGMTHFLVAIYVGALQNFFSETAKYSLFDQCKEMAYIPLDEDTKVKGKATIDVVCNPMGKSGGALIRQFMILTFGSLTNLTPYLGGVISGLPANSSTERLKIFDDESHIISFSMVGGDHRLSNYRSASTETLVRRDTTPVADDSSTGLSDAIPAPACNAMIFEALSASTNPNALDTSAIASFIEGRVKGSEC</sequence>
<dbReference type="GO" id="GO:0031969">
    <property type="term" value="C:chloroplast membrane"/>
    <property type="evidence" value="ECO:0007669"/>
    <property type="project" value="UniProtKB-SubCell"/>
</dbReference>
<gene>
    <name evidence="9" type="ORF">DVH24_022564</name>
</gene>
<proteinExistence type="inferred from homology"/>
<dbReference type="GO" id="GO:0005524">
    <property type="term" value="F:ATP binding"/>
    <property type="evidence" value="ECO:0007669"/>
    <property type="project" value="UniProtKB-KW"/>
</dbReference>
<evidence type="ECO:0000256" key="2">
    <source>
        <dbReference type="ARBA" id="ARBA00022448"/>
    </source>
</evidence>
<evidence type="ECO:0000256" key="4">
    <source>
        <dbReference type="ARBA" id="ARBA00022741"/>
    </source>
</evidence>
<name>A0A498KJP2_MALDO</name>
<dbReference type="AlphaFoldDB" id="A0A498KJP2"/>
<dbReference type="Gene3D" id="3.30.530.20">
    <property type="match status" value="1"/>
</dbReference>
<dbReference type="PANTHER" id="PTHR31187">
    <property type="match status" value="1"/>
</dbReference>
<keyword evidence="4 8" id="KW-0547">Nucleotide-binding</keyword>
<keyword evidence="3 8" id="KW-0812">Transmembrane</keyword>
<comment type="subcellular location">
    <subcellularLocation>
        <location evidence="1">Membrane</location>
        <topology evidence="1">Multi-pass membrane protein</topology>
    </subcellularLocation>
    <subcellularLocation>
        <location evidence="8">Plastid</location>
        <location evidence="8">Chloroplast membrane</location>
        <topology evidence="8">Multi-pass membrane protein</topology>
    </subcellularLocation>
</comment>
<dbReference type="GO" id="GO:0005471">
    <property type="term" value="F:ATP:ADP antiporter activity"/>
    <property type="evidence" value="ECO:0007669"/>
    <property type="project" value="InterPro"/>
</dbReference>
<evidence type="ECO:0000313" key="10">
    <source>
        <dbReference type="Proteomes" id="UP000290289"/>
    </source>
</evidence>
<dbReference type="EMBL" id="RDQH01000327">
    <property type="protein sequence ID" value="RXI08420.1"/>
    <property type="molecule type" value="Genomic_DNA"/>
</dbReference>
<keyword evidence="6 8" id="KW-1133">Transmembrane helix</keyword>